<proteinExistence type="predicted"/>
<sequence>MMMVAGACIIPTPGRERLLLVPNIPVSSIKAQEPRLSPTFQRIPGKDGSGTPSGSHVLPSVAAITSSAFSRGQSGRGFEQM</sequence>
<protein>
    <submittedName>
        <fullName evidence="2">Uncharacterized protein</fullName>
    </submittedName>
</protein>
<evidence type="ECO:0000256" key="1">
    <source>
        <dbReference type="SAM" id="MobiDB-lite"/>
    </source>
</evidence>
<reference evidence="2 3" key="1">
    <citation type="submission" date="2018-11" db="EMBL/GenBank/DDBJ databases">
        <authorList>
            <person name="Lopez-Roques C."/>
            <person name="Donnadieu C."/>
            <person name="Bouchez O."/>
            <person name="Klopp C."/>
            <person name="Cabau C."/>
            <person name="Zahm M."/>
        </authorList>
    </citation>
    <scope>NUCLEOTIDE SEQUENCE [LARGE SCALE GENOMIC DNA]</scope>
    <source>
        <strain evidence="2">RS831</strain>
        <tissue evidence="2">Whole body</tissue>
    </source>
</reference>
<dbReference type="EMBL" id="CM012459">
    <property type="protein sequence ID" value="RVE56360.1"/>
    <property type="molecule type" value="Genomic_DNA"/>
</dbReference>
<organism evidence="2 3">
    <name type="scientific">Oryzias javanicus</name>
    <name type="common">Javanese ricefish</name>
    <name type="synonym">Aplocheilus javanicus</name>
    <dbReference type="NCBI Taxonomy" id="123683"/>
    <lineage>
        <taxon>Eukaryota</taxon>
        <taxon>Metazoa</taxon>
        <taxon>Chordata</taxon>
        <taxon>Craniata</taxon>
        <taxon>Vertebrata</taxon>
        <taxon>Euteleostomi</taxon>
        <taxon>Actinopterygii</taxon>
        <taxon>Neopterygii</taxon>
        <taxon>Teleostei</taxon>
        <taxon>Neoteleostei</taxon>
        <taxon>Acanthomorphata</taxon>
        <taxon>Ovalentaria</taxon>
        <taxon>Atherinomorphae</taxon>
        <taxon>Beloniformes</taxon>
        <taxon>Adrianichthyidae</taxon>
        <taxon>Oryziinae</taxon>
        <taxon>Oryzias</taxon>
    </lineage>
</organism>
<accession>A0A3S2MCX4</accession>
<dbReference type="AlphaFoldDB" id="A0A3S2MCX4"/>
<keyword evidence="3" id="KW-1185">Reference proteome</keyword>
<reference evidence="2 3" key="2">
    <citation type="submission" date="2019-01" db="EMBL/GenBank/DDBJ databases">
        <title>A chromosome length genome reference of the Java medaka (oryzias javanicus).</title>
        <authorList>
            <person name="Herpin A."/>
            <person name="Takehana Y."/>
            <person name="Naruse K."/>
            <person name="Ansai S."/>
            <person name="Kawaguchi M."/>
        </authorList>
    </citation>
    <scope>NUCLEOTIDE SEQUENCE [LARGE SCALE GENOMIC DNA]</scope>
    <source>
        <strain evidence="2">RS831</strain>
        <tissue evidence="2">Whole body</tissue>
    </source>
</reference>
<dbReference type="Proteomes" id="UP000283210">
    <property type="component" value="Chromosome 23"/>
</dbReference>
<feature type="region of interest" description="Disordered" evidence="1">
    <location>
        <begin position="32"/>
        <end position="58"/>
    </location>
</feature>
<name>A0A3S2MCX4_ORYJA</name>
<gene>
    <name evidence="2" type="ORF">OJAV_G00220420</name>
</gene>
<evidence type="ECO:0000313" key="2">
    <source>
        <dbReference type="EMBL" id="RVE56360.1"/>
    </source>
</evidence>
<evidence type="ECO:0000313" key="3">
    <source>
        <dbReference type="Proteomes" id="UP000283210"/>
    </source>
</evidence>